<dbReference type="AlphaFoldDB" id="A0A1T4VU76"/>
<keyword evidence="4" id="KW-1185">Reference proteome</keyword>
<evidence type="ECO:0000313" key="3">
    <source>
        <dbReference type="EMBL" id="SKA68516.1"/>
    </source>
</evidence>
<evidence type="ECO:0000259" key="2">
    <source>
        <dbReference type="Pfam" id="PF13501"/>
    </source>
</evidence>
<dbReference type="EMBL" id="FUYB01000001">
    <property type="protein sequence ID" value="SKA68516.1"/>
    <property type="molecule type" value="Genomic_DNA"/>
</dbReference>
<dbReference type="InterPro" id="IPR032711">
    <property type="entry name" value="SoxY"/>
</dbReference>
<feature type="signal peptide" evidence="1">
    <location>
        <begin position="1"/>
        <end position="32"/>
    </location>
</feature>
<accession>A0A1T4VU76</accession>
<feature type="domain" description="Ig-like SoxY" evidence="2">
    <location>
        <begin position="59"/>
        <end position="153"/>
    </location>
</feature>
<sequence length="155" mass="15738">MKRRTFLTNTLAISAAGIAIGSGLISSNLAVAAEDPAANPFTAKTLDEVLKLINATDSKPSTDIQLKAPEIAENGAVVPLTVSSTLAGITGISIVVSNNPTPLAATFTIPEGTSADVSTRIKMAKTSEVIALVQTKDGLFSAKQEVKVTIGGCGG</sequence>
<organism evidence="3 4">
    <name type="scientific">Thiothrix eikelboomii</name>
    <dbReference type="NCBI Taxonomy" id="92487"/>
    <lineage>
        <taxon>Bacteria</taxon>
        <taxon>Pseudomonadati</taxon>
        <taxon>Pseudomonadota</taxon>
        <taxon>Gammaproteobacteria</taxon>
        <taxon>Thiotrichales</taxon>
        <taxon>Thiotrichaceae</taxon>
        <taxon>Thiothrix</taxon>
    </lineage>
</organism>
<dbReference type="Gene3D" id="2.60.40.2470">
    <property type="entry name" value="SoxY domain"/>
    <property type="match status" value="1"/>
</dbReference>
<dbReference type="RefSeq" id="WP_078920805.1">
    <property type="nucleotide sequence ID" value="NZ_FUYB01000001.1"/>
</dbReference>
<dbReference type="STRING" id="92487.SAMN02745130_00304"/>
<feature type="chain" id="PRO_5012549610" evidence="1">
    <location>
        <begin position="33"/>
        <end position="155"/>
    </location>
</feature>
<dbReference type="OrthoDB" id="9798154at2"/>
<evidence type="ECO:0000256" key="1">
    <source>
        <dbReference type="SAM" id="SignalP"/>
    </source>
</evidence>
<gene>
    <name evidence="3" type="ORF">SAMN02745130_00304</name>
</gene>
<dbReference type="InterPro" id="IPR038162">
    <property type="entry name" value="SoxY_sf"/>
</dbReference>
<name>A0A1T4VU76_9GAMM</name>
<dbReference type="NCBIfam" id="TIGR04488">
    <property type="entry name" value="SoxY_true_GGCGG"/>
    <property type="match status" value="1"/>
</dbReference>
<reference evidence="3 4" key="1">
    <citation type="submission" date="2017-02" db="EMBL/GenBank/DDBJ databases">
        <authorList>
            <person name="Peterson S.W."/>
        </authorList>
    </citation>
    <scope>NUCLEOTIDE SEQUENCE [LARGE SCALE GENOMIC DNA]</scope>
    <source>
        <strain evidence="3 4">ATCC 49788</strain>
    </source>
</reference>
<proteinExistence type="predicted"/>
<dbReference type="PIRSF" id="PIRSF010312">
    <property type="entry name" value="Sulphur_oxidation_SoxY"/>
    <property type="match status" value="1"/>
</dbReference>
<dbReference type="Pfam" id="PF13501">
    <property type="entry name" value="SoxY"/>
    <property type="match status" value="1"/>
</dbReference>
<evidence type="ECO:0000313" key="4">
    <source>
        <dbReference type="Proteomes" id="UP000190460"/>
    </source>
</evidence>
<keyword evidence="1" id="KW-0732">Signal</keyword>
<dbReference type="Proteomes" id="UP000190460">
    <property type="component" value="Unassembled WGS sequence"/>
</dbReference>
<protein>
    <submittedName>
        <fullName evidence="3">Thiosulfate-binding protein SoxY</fullName>
    </submittedName>
</protein>
<dbReference type="InterPro" id="IPR016568">
    <property type="entry name" value="Sulphur_oxidation_SoxY"/>
</dbReference>